<gene>
    <name evidence="1" type="ORF">L596_000410</name>
</gene>
<keyword evidence="2" id="KW-1185">Reference proteome</keyword>
<proteinExistence type="predicted"/>
<evidence type="ECO:0000313" key="1">
    <source>
        <dbReference type="EMBL" id="TMS32591.1"/>
    </source>
</evidence>
<reference evidence="1 2" key="2">
    <citation type="journal article" date="2019" name="G3 (Bethesda)">
        <title>Hybrid Assembly of the Genome of the Entomopathogenic Nematode Steinernema carpocapsae Identifies the X-Chromosome.</title>
        <authorList>
            <person name="Serra L."/>
            <person name="Macchietto M."/>
            <person name="Macias-Munoz A."/>
            <person name="McGill C.J."/>
            <person name="Rodriguez I.M."/>
            <person name="Rodriguez B."/>
            <person name="Murad R."/>
            <person name="Mortazavi A."/>
        </authorList>
    </citation>
    <scope>NUCLEOTIDE SEQUENCE [LARGE SCALE GENOMIC DNA]</scope>
    <source>
        <strain evidence="1 2">ALL</strain>
    </source>
</reference>
<evidence type="ECO:0000313" key="2">
    <source>
        <dbReference type="Proteomes" id="UP000298663"/>
    </source>
</evidence>
<dbReference type="EMBL" id="CM016762">
    <property type="protein sequence ID" value="TMS32591.1"/>
    <property type="molecule type" value="Genomic_DNA"/>
</dbReference>
<sequence length="81" mass="9586">MLSRRTHEMWRLFGLRQYGPFKNLSRNFFQGTTLLPFSALQRCTEKQIQKEFCCIDPKDTCYKSCYGSKFHSLLNSTILKP</sequence>
<dbReference type="Proteomes" id="UP000298663">
    <property type="component" value="Chromosome X"/>
</dbReference>
<accession>A0A4U8UIX4</accession>
<organism evidence="1 2">
    <name type="scientific">Steinernema carpocapsae</name>
    <name type="common">Entomopathogenic nematode</name>
    <dbReference type="NCBI Taxonomy" id="34508"/>
    <lineage>
        <taxon>Eukaryota</taxon>
        <taxon>Metazoa</taxon>
        <taxon>Ecdysozoa</taxon>
        <taxon>Nematoda</taxon>
        <taxon>Chromadorea</taxon>
        <taxon>Rhabditida</taxon>
        <taxon>Tylenchina</taxon>
        <taxon>Panagrolaimomorpha</taxon>
        <taxon>Strongyloidoidea</taxon>
        <taxon>Steinernematidae</taxon>
        <taxon>Steinernema</taxon>
    </lineage>
</organism>
<dbReference type="EMBL" id="AZBU02000001">
    <property type="protein sequence ID" value="TMS32591.1"/>
    <property type="molecule type" value="Genomic_DNA"/>
</dbReference>
<protein>
    <submittedName>
        <fullName evidence="1">Uncharacterized protein</fullName>
    </submittedName>
</protein>
<name>A0A4U8UIX4_STECR</name>
<reference evidence="1 2" key="1">
    <citation type="journal article" date="2015" name="Genome Biol.">
        <title>Comparative genomics of Steinernema reveals deeply conserved gene regulatory networks.</title>
        <authorList>
            <person name="Dillman A.R."/>
            <person name="Macchietto M."/>
            <person name="Porter C.F."/>
            <person name="Rogers A."/>
            <person name="Williams B."/>
            <person name="Antoshechkin I."/>
            <person name="Lee M.M."/>
            <person name="Goodwin Z."/>
            <person name="Lu X."/>
            <person name="Lewis E.E."/>
            <person name="Goodrich-Blair H."/>
            <person name="Stock S.P."/>
            <person name="Adams B.J."/>
            <person name="Sternberg P.W."/>
            <person name="Mortazavi A."/>
        </authorList>
    </citation>
    <scope>NUCLEOTIDE SEQUENCE [LARGE SCALE GENOMIC DNA]</scope>
    <source>
        <strain evidence="1 2">ALL</strain>
    </source>
</reference>
<comment type="caution">
    <text evidence="1">The sequence shown here is derived from an EMBL/GenBank/DDBJ whole genome shotgun (WGS) entry which is preliminary data.</text>
</comment>
<dbReference type="AlphaFoldDB" id="A0A4U8UIX4"/>